<accession>A0ABD3XGX2</accession>
<protein>
    <submittedName>
        <fullName evidence="1">Uncharacterized protein</fullName>
    </submittedName>
</protein>
<proteinExistence type="predicted"/>
<dbReference type="AlphaFoldDB" id="A0ABD3XGX2"/>
<dbReference type="EMBL" id="JBJQND010000002">
    <property type="protein sequence ID" value="KAL3885320.1"/>
    <property type="molecule type" value="Genomic_DNA"/>
</dbReference>
<organism evidence="1 2">
    <name type="scientific">Sinanodonta woodiana</name>
    <name type="common">Chinese pond mussel</name>
    <name type="synonym">Anodonta woodiana</name>
    <dbReference type="NCBI Taxonomy" id="1069815"/>
    <lineage>
        <taxon>Eukaryota</taxon>
        <taxon>Metazoa</taxon>
        <taxon>Spiralia</taxon>
        <taxon>Lophotrochozoa</taxon>
        <taxon>Mollusca</taxon>
        <taxon>Bivalvia</taxon>
        <taxon>Autobranchia</taxon>
        <taxon>Heteroconchia</taxon>
        <taxon>Palaeoheterodonta</taxon>
        <taxon>Unionida</taxon>
        <taxon>Unionoidea</taxon>
        <taxon>Unionidae</taxon>
        <taxon>Unioninae</taxon>
        <taxon>Sinanodonta</taxon>
    </lineage>
</organism>
<keyword evidence="2" id="KW-1185">Reference proteome</keyword>
<evidence type="ECO:0000313" key="1">
    <source>
        <dbReference type="EMBL" id="KAL3885320.1"/>
    </source>
</evidence>
<evidence type="ECO:0000313" key="2">
    <source>
        <dbReference type="Proteomes" id="UP001634394"/>
    </source>
</evidence>
<gene>
    <name evidence="1" type="ORF">ACJMK2_025396</name>
</gene>
<dbReference type="Proteomes" id="UP001634394">
    <property type="component" value="Unassembled WGS sequence"/>
</dbReference>
<comment type="caution">
    <text evidence="1">The sequence shown here is derived from an EMBL/GenBank/DDBJ whole genome shotgun (WGS) entry which is preliminary data.</text>
</comment>
<name>A0ABD3XGX2_SINWO</name>
<reference evidence="1 2" key="1">
    <citation type="submission" date="2024-11" db="EMBL/GenBank/DDBJ databases">
        <title>Chromosome-level genome assembly of the freshwater bivalve Anodonta woodiana.</title>
        <authorList>
            <person name="Chen X."/>
        </authorList>
    </citation>
    <scope>NUCLEOTIDE SEQUENCE [LARGE SCALE GENOMIC DNA]</scope>
    <source>
        <strain evidence="1">MN2024</strain>
        <tissue evidence="1">Gills</tissue>
    </source>
</reference>
<sequence>MEQLIMERLPQGWTVPPDCMCRTVGGIGVVNDVKSTVLEYPVTVGGGLPGLTVQETAIVAGVLAGLAALLFLLLPILCCLCPLALCCPCCFGKGAKGAAAAGGAGAAGGHKSGNLRRSGSYGTDVESFWSKGSWDKMDYENLYGVDMKLPRPWVDSLRGIPNEQFDAKLKELEKEGWEGIDIGGDQRDGMARSEGMEAMAQSGEMVFAGRGGNSRMNSSSFKQGGAAVDGDEEVITEYAQTRRIDVHIGRLNEDEIEKYYEKEYAQDFSKDNFMKIYQSYRTMVNGNGRNGHPF</sequence>